<dbReference type="EMBL" id="JACHIG010000009">
    <property type="protein sequence ID" value="MBB5034295.1"/>
    <property type="molecule type" value="Genomic_DNA"/>
</dbReference>
<keyword evidence="2 6" id="KW-0963">Cytoplasm</keyword>
<comment type="subcellular location">
    <subcellularLocation>
        <location evidence="6">Cytoplasm</location>
    </subcellularLocation>
</comment>
<dbReference type="Proteomes" id="UP000590740">
    <property type="component" value="Unassembled WGS sequence"/>
</dbReference>
<dbReference type="PANTHER" id="PTHR34137:SF1">
    <property type="entry name" value="EXODEOXYRIBONUCLEASE 7 SMALL SUBUNIT"/>
    <property type="match status" value="1"/>
</dbReference>
<dbReference type="InterPro" id="IPR003761">
    <property type="entry name" value="Exonuc_VII_S"/>
</dbReference>
<keyword evidence="5 6" id="KW-0269">Exonuclease</keyword>
<organism evidence="8 9">
    <name type="scientific">Prosthecobacter vanneervenii</name>
    <dbReference type="NCBI Taxonomy" id="48466"/>
    <lineage>
        <taxon>Bacteria</taxon>
        <taxon>Pseudomonadati</taxon>
        <taxon>Verrucomicrobiota</taxon>
        <taxon>Verrucomicrobiia</taxon>
        <taxon>Verrucomicrobiales</taxon>
        <taxon>Verrucomicrobiaceae</taxon>
        <taxon>Prosthecobacter</taxon>
    </lineage>
</organism>
<dbReference type="HAMAP" id="MF_00337">
    <property type="entry name" value="Exonuc_7_S"/>
    <property type="match status" value="1"/>
</dbReference>
<reference evidence="8 9" key="1">
    <citation type="submission" date="2020-08" db="EMBL/GenBank/DDBJ databases">
        <title>Genomic Encyclopedia of Type Strains, Phase IV (KMG-IV): sequencing the most valuable type-strain genomes for metagenomic binning, comparative biology and taxonomic classification.</title>
        <authorList>
            <person name="Goeker M."/>
        </authorList>
    </citation>
    <scope>NUCLEOTIDE SEQUENCE [LARGE SCALE GENOMIC DNA]</scope>
    <source>
        <strain evidence="8 9">DSM 12252</strain>
    </source>
</reference>
<accession>A0A7W8DLQ2</accession>
<evidence type="ECO:0000256" key="6">
    <source>
        <dbReference type="HAMAP-Rule" id="MF_00337"/>
    </source>
</evidence>
<comment type="catalytic activity">
    <reaction evidence="6">
        <text>Exonucleolytic cleavage in either 5'- to 3'- or 3'- to 5'-direction to yield nucleoside 5'-phosphates.</text>
        <dbReference type="EC" id="3.1.11.6"/>
    </reaction>
</comment>
<dbReference type="RefSeq" id="WP_184341963.1">
    <property type="nucleotide sequence ID" value="NZ_JACHIG010000009.1"/>
</dbReference>
<evidence type="ECO:0000256" key="4">
    <source>
        <dbReference type="ARBA" id="ARBA00022801"/>
    </source>
</evidence>
<feature type="region of interest" description="Disordered" evidence="7">
    <location>
        <begin position="71"/>
        <end position="115"/>
    </location>
</feature>
<protein>
    <recommendedName>
        <fullName evidence="6">Exodeoxyribonuclease 7 small subunit</fullName>
        <ecNumber evidence="6">3.1.11.6</ecNumber>
    </recommendedName>
    <alternativeName>
        <fullName evidence="6">Exodeoxyribonuclease VII small subunit</fullName>
        <shortName evidence="6">Exonuclease VII small subunit</shortName>
    </alternativeName>
</protein>
<dbReference type="SUPFAM" id="SSF116842">
    <property type="entry name" value="XseB-like"/>
    <property type="match status" value="1"/>
</dbReference>
<dbReference type="GO" id="GO:0008855">
    <property type="term" value="F:exodeoxyribonuclease VII activity"/>
    <property type="evidence" value="ECO:0007669"/>
    <property type="project" value="UniProtKB-UniRule"/>
</dbReference>
<comment type="similarity">
    <text evidence="1 6">Belongs to the XseB family.</text>
</comment>
<name>A0A7W8DLQ2_9BACT</name>
<feature type="compositionally biased region" description="Acidic residues" evidence="7">
    <location>
        <begin position="79"/>
        <end position="90"/>
    </location>
</feature>
<dbReference type="Pfam" id="PF02609">
    <property type="entry name" value="Exonuc_VII_S"/>
    <property type="match status" value="1"/>
</dbReference>
<comment type="subunit">
    <text evidence="6">Heterooligomer composed of large and small subunits.</text>
</comment>
<feature type="compositionally biased region" description="Basic and acidic residues" evidence="7">
    <location>
        <begin position="104"/>
        <end position="115"/>
    </location>
</feature>
<keyword evidence="3 6" id="KW-0540">Nuclease</keyword>
<comment type="function">
    <text evidence="6">Bidirectionally degrades single-stranded DNA into large acid-insoluble oligonucleotides, which are then degraded further into small acid-soluble oligonucleotides.</text>
</comment>
<evidence type="ECO:0000313" key="8">
    <source>
        <dbReference type="EMBL" id="MBB5034295.1"/>
    </source>
</evidence>
<dbReference type="EC" id="3.1.11.6" evidence="6"/>
<evidence type="ECO:0000256" key="3">
    <source>
        <dbReference type="ARBA" id="ARBA00022722"/>
    </source>
</evidence>
<keyword evidence="9" id="KW-1185">Reference proteome</keyword>
<evidence type="ECO:0000256" key="2">
    <source>
        <dbReference type="ARBA" id="ARBA00022490"/>
    </source>
</evidence>
<dbReference type="GO" id="GO:0009318">
    <property type="term" value="C:exodeoxyribonuclease VII complex"/>
    <property type="evidence" value="ECO:0007669"/>
    <property type="project" value="UniProtKB-UniRule"/>
</dbReference>
<dbReference type="GO" id="GO:0005829">
    <property type="term" value="C:cytosol"/>
    <property type="evidence" value="ECO:0007669"/>
    <property type="project" value="TreeGrafter"/>
</dbReference>
<dbReference type="InterPro" id="IPR037004">
    <property type="entry name" value="Exonuc_VII_ssu_sf"/>
</dbReference>
<evidence type="ECO:0000256" key="1">
    <source>
        <dbReference type="ARBA" id="ARBA00009998"/>
    </source>
</evidence>
<sequence>MSKPSTKTDEPSFEDAMQRLDEIVAGMEDGQLSLEEMISSYEDGVRLLKLCRQRIEGARRRVELISADLEGGKASLTPFDEEADHDESAEDAEKPRTPARRRKTAEPEGGEIRLF</sequence>
<evidence type="ECO:0000313" key="9">
    <source>
        <dbReference type="Proteomes" id="UP000590740"/>
    </source>
</evidence>
<comment type="caution">
    <text evidence="8">The sequence shown here is derived from an EMBL/GenBank/DDBJ whole genome shotgun (WGS) entry which is preliminary data.</text>
</comment>
<keyword evidence="4 6" id="KW-0378">Hydrolase</keyword>
<dbReference type="GO" id="GO:0006308">
    <property type="term" value="P:DNA catabolic process"/>
    <property type="evidence" value="ECO:0007669"/>
    <property type="project" value="UniProtKB-UniRule"/>
</dbReference>
<dbReference type="Gene3D" id="1.10.287.1040">
    <property type="entry name" value="Exonuclease VII, small subunit"/>
    <property type="match status" value="1"/>
</dbReference>
<evidence type="ECO:0000256" key="5">
    <source>
        <dbReference type="ARBA" id="ARBA00022839"/>
    </source>
</evidence>
<gene>
    <name evidence="6" type="primary">xseB</name>
    <name evidence="8" type="ORF">HNQ65_003889</name>
</gene>
<evidence type="ECO:0000256" key="7">
    <source>
        <dbReference type="SAM" id="MobiDB-lite"/>
    </source>
</evidence>
<proteinExistence type="inferred from homology"/>
<dbReference type="AlphaFoldDB" id="A0A7W8DLQ2"/>
<dbReference type="PANTHER" id="PTHR34137">
    <property type="entry name" value="EXODEOXYRIBONUCLEASE 7 SMALL SUBUNIT"/>
    <property type="match status" value="1"/>
</dbReference>
<dbReference type="NCBIfam" id="TIGR01280">
    <property type="entry name" value="xseB"/>
    <property type="match status" value="1"/>
</dbReference>